<evidence type="ECO:0000259" key="4">
    <source>
        <dbReference type="Pfam" id="PF10170"/>
    </source>
</evidence>
<evidence type="ECO:0000256" key="3">
    <source>
        <dbReference type="SAM" id="MobiDB-lite"/>
    </source>
</evidence>
<dbReference type="AlphaFoldDB" id="A0AAU9F8X6"/>
<dbReference type="EMBL" id="AP029263">
    <property type="protein sequence ID" value="BFF92140.1"/>
    <property type="molecule type" value="Genomic_DNA"/>
</dbReference>
<feature type="domain" description="Cysteine-rich DPF motif" evidence="4">
    <location>
        <begin position="72"/>
        <end position="171"/>
    </location>
</feature>
<dbReference type="PRINTS" id="PR01995">
    <property type="entry name" value="UPF0595"/>
</dbReference>
<feature type="region of interest" description="Disordered" evidence="3">
    <location>
        <begin position="43"/>
        <end position="62"/>
    </location>
</feature>
<comment type="similarity">
    <text evidence="1">Belongs to the CDPF1 family.</text>
</comment>
<keyword evidence="6" id="KW-1185">Reference proteome</keyword>
<evidence type="ECO:0000313" key="6">
    <source>
        <dbReference type="Proteomes" id="UP001500889"/>
    </source>
</evidence>
<dbReference type="Proteomes" id="UP001500889">
    <property type="component" value="Chromosome O"/>
</dbReference>
<feature type="compositionally biased region" description="Basic and acidic residues" evidence="3">
    <location>
        <begin position="52"/>
        <end position="62"/>
    </location>
</feature>
<proteinExistence type="inferred from homology"/>
<reference evidence="5 6" key="1">
    <citation type="submission" date="2024-02" db="EMBL/GenBank/DDBJ databases">
        <title>A chromosome-level genome assembly of Drosophila madeirensis, a fruit fly species endemic to Madeira island.</title>
        <authorList>
            <person name="Tomihara K."/>
            <person name="Llopart A."/>
            <person name="Yamamoto D."/>
        </authorList>
    </citation>
    <scope>NUCLEOTIDE SEQUENCE [LARGE SCALE GENOMIC DNA]</scope>
    <source>
        <strain evidence="5 6">RF1</strain>
    </source>
</reference>
<evidence type="ECO:0000256" key="2">
    <source>
        <dbReference type="ARBA" id="ARBA00014801"/>
    </source>
</evidence>
<name>A0AAU9F8X6_DROMD</name>
<dbReference type="PANTHER" id="PTHR31849:SF1">
    <property type="entry name" value="CYSTEINE-RICH DPF MOTIF DOMAIN-CONTAINING PROTEIN 1"/>
    <property type="match status" value="1"/>
</dbReference>
<gene>
    <name evidence="5" type="ORF">DMAD_10266</name>
</gene>
<dbReference type="Pfam" id="PF10170">
    <property type="entry name" value="C6_DPF"/>
    <property type="match status" value="1"/>
</dbReference>
<organism evidence="5 6">
    <name type="scientific">Drosophila madeirensis</name>
    <name type="common">Fruit fly</name>
    <dbReference type="NCBI Taxonomy" id="30013"/>
    <lineage>
        <taxon>Eukaryota</taxon>
        <taxon>Metazoa</taxon>
        <taxon>Ecdysozoa</taxon>
        <taxon>Arthropoda</taxon>
        <taxon>Hexapoda</taxon>
        <taxon>Insecta</taxon>
        <taxon>Pterygota</taxon>
        <taxon>Neoptera</taxon>
        <taxon>Endopterygota</taxon>
        <taxon>Diptera</taxon>
        <taxon>Brachycera</taxon>
        <taxon>Muscomorpha</taxon>
        <taxon>Ephydroidea</taxon>
        <taxon>Drosophilidae</taxon>
        <taxon>Drosophila</taxon>
        <taxon>Sophophora</taxon>
    </lineage>
</organism>
<sequence length="184" mass="21120">MDEDDQPSTSSASRSVNVNIDEDIDNDLDDEDFVLNDEAAEIARLQLPEEDEKPKEELDPKERDERIAKIDFRCSACDMHELVHYFGREPPFALGIKYLEDTFVMRDPFQPPPPRWQMKPEYYIAIGSHCSSCSKVVCKDAACSYYYTKTVCLPCGKVELKDWPVEAQARFRKQLAAAEADKDK</sequence>
<evidence type="ECO:0000256" key="1">
    <source>
        <dbReference type="ARBA" id="ARBA00007917"/>
    </source>
</evidence>
<feature type="compositionally biased region" description="Acidic residues" evidence="3">
    <location>
        <begin position="20"/>
        <end position="30"/>
    </location>
</feature>
<feature type="region of interest" description="Disordered" evidence="3">
    <location>
        <begin position="1"/>
        <end position="30"/>
    </location>
</feature>
<dbReference type="PANTHER" id="PTHR31849">
    <property type="entry name" value="CYSTEINE-RICH PDF MOTIF DOMAIN-CONTAINING PROTEIN 1"/>
    <property type="match status" value="1"/>
</dbReference>
<dbReference type="InterPro" id="IPR042426">
    <property type="entry name" value="CDPF1"/>
</dbReference>
<evidence type="ECO:0000313" key="5">
    <source>
        <dbReference type="EMBL" id="BFF92140.1"/>
    </source>
</evidence>
<dbReference type="InterPro" id="IPR018785">
    <property type="entry name" value="CDPF1_dom"/>
</dbReference>
<accession>A0AAU9F8X6</accession>
<protein>
    <recommendedName>
        <fullName evidence="2">Cysteine-rich DPF motif domain-containing protein 1</fullName>
    </recommendedName>
</protein>